<dbReference type="InterPro" id="IPR024047">
    <property type="entry name" value="MM3350-like_sf"/>
</dbReference>
<dbReference type="AlphaFoldDB" id="A0A7C3Z1Y5"/>
<gene>
    <name evidence="2" type="ORF">ENW96_07015</name>
</gene>
<protein>
    <submittedName>
        <fullName evidence="2">Plasmid pRiA4b ORF-3 family protein</fullName>
    </submittedName>
</protein>
<feature type="domain" description="Plasmid pRiA4b Orf3-like" evidence="1">
    <location>
        <begin position="14"/>
        <end position="183"/>
    </location>
</feature>
<comment type="caution">
    <text evidence="2">The sequence shown here is derived from an EMBL/GenBank/DDBJ whole genome shotgun (WGS) entry which is preliminary data.</text>
</comment>
<dbReference type="SUPFAM" id="SSF159941">
    <property type="entry name" value="MM3350-like"/>
    <property type="match status" value="1"/>
</dbReference>
<proteinExistence type="predicted"/>
<dbReference type="EMBL" id="DTMF01000177">
    <property type="protein sequence ID" value="HGF34125.1"/>
    <property type="molecule type" value="Genomic_DNA"/>
</dbReference>
<evidence type="ECO:0000259" key="1">
    <source>
        <dbReference type="Pfam" id="PF07929"/>
    </source>
</evidence>
<reference evidence="2" key="1">
    <citation type="journal article" date="2020" name="mSystems">
        <title>Genome- and Community-Level Interaction Insights into Carbon Utilization and Element Cycling Functions of Hydrothermarchaeota in Hydrothermal Sediment.</title>
        <authorList>
            <person name="Zhou Z."/>
            <person name="Liu Y."/>
            <person name="Xu W."/>
            <person name="Pan J."/>
            <person name="Luo Z.H."/>
            <person name="Li M."/>
        </authorList>
    </citation>
    <scope>NUCLEOTIDE SEQUENCE [LARGE SCALE GENOMIC DNA]</scope>
    <source>
        <strain evidence="2">SpSt-897</strain>
    </source>
</reference>
<name>A0A7C3Z1Y5_9BACT</name>
<dbReference type="PANTHER" id="PTHR41878">
    <property type="entry name" value="LEXA REPRESSOR-RELATED"/>
    <property type="match status" value="1"/>
</dbReference>
<dbReference type="Gene3D" id="3.10.290.30">
    <property type="entry name" value="MM3350-like"/>
    <property type="match status" value="1"/>
</dbReference>
<dbReference type="Pfam" id="PF07929">
    <property type="entry name" value="PRiA4_ORF3"/>
    <property type="match status" value="1"/>
</dbReference>
<sequence length="193" mass="22538">MALKQKSLDPDMGYRLKVTLKGSKPPIWRRLEVPGNITLAQLHLILQVAMGWTNSHLHSFRIGKAYYQEPDPNPLFREAEEKNENKFKLKQVVTREKMKFIYEYDFGDSWEHEILVEKILPMTEEKRHPACLKGARACPPEDVGGIWGYYDFLAIIDDPKHPEHEDMMEWAGGQFDPDQFDLAKINKQLSKIR</sequence>
<organism evidence="2">
    <name type="scientific">Desulfobacca acetoxidans</name>
    <dbReference type="NCBI Taxonomy" id="60893"/>
    <lineage>
        <taxon>Bacteria</taxon>
        <taxon>Pseudomonadati</taxon>
        <taxon>Thermodesulfobacteriota</taxon>
        <taxon>Desulfobaccia</taxon>
        <taxon>Desulfobaccales</taxon>
        <taxon>Desulfobaccaceae</taxon>
        <taxon>Desulfobacca</taxon>
    </lineage>
</organism>
<evidence type="ECO:0000313" key="2">
    <source>
        <dbReference type="EMBL" id="HGF34125.1"/>
    </source>
</evidence>
<dbReference type="InterPro" id="IPR012912">
    <property type="entry name" value="Plasmid_pRiA4b_Orf3-like"/>
</dbReference>
<dbReference type="PANTHER" id="PTHR41878:SF1">
    <property type="entry name" value="TNPR PROTEIN"/>
    <property type="match status" value="1"/>
</dbReference>
<accession>A0A7C3Z1Y5</accession>